<dbReference type="GO" id="GO:0016887">
    <property type="term" value="F:ATP hydrolysis activity"/>
    <property type="evidence" value="ECO:0007669"/>
    <property type="project" value="InterPro"/>
</dbReference>
<keyword evidence="2" id="KW-1003">Cell membrane</keyword>
<evidence type="ECO:0000256" key="2">
    <source>
        <dbReference type="ARBA" id="ARBA00022475"/>
    </source>
</evidence>
<keyword evidence="7" id="KW-0472">Membrane</keyword>
<feature type="domain" description="ABC transporter" evidence="8">
    <location>
        <begin position="1"/>
        <end position="200"/>
    </location>
</feature>
<evidence type="ECO:0000256" key="7">
    <source>
        <dbReference type="ARBA" id="ARBA00023136"/>
    </source>
</evidence>
<dbReference type="PROSITE" id="PS50893">
    <property type="entry name" value="ABC_TRANSPORTER_2"/>
    <property type="match status" value="1"/>
</dbReference>
<dbReference type="PROSITE" id="PS00211">
    <property type="entry name" value="ABC_TRANSPORTER_1"/>
    <property type="match status" value="1"/>
</dbReference>
<dbReference type="Proteomes" id="UP000326554">
    <property type="component" value="Unassembled WGS sequence"/>
</dbReference>
<dbReference type="EMBL" id="VYQE01000004">
    <property type="protein sequence ID" value="KAA9007136.1"/>
    <property type="molecule type" value="Genomic_DNA"/>
</dbReference>
<keyword evidence="1" id="KW-0813">Transport</keyword>
<dbReference type="InterPro" id="IPR050093">
    <property type="entry name" value="ABC_SmlMolc_Importer"/>
</dbReference>
<keyword evidence="10" id="KW-1185">Reference proteome</keyword>
<keyword evidence="6" id="KW-1278">Translocase</keyword>
<keyword evidence="3" id="KW-0997">Cell inner membrane</keyword>
<evidence type="ECO:0000256" key="3">
    <source>
        <dbReference type="ARBA" id="ARBA00022519"/>
    </source>
</evidence>
<evidence type="ECO:0000313" key="10">
    <source>
        <dbReference type="Proteomes" id="UP000326554"/>
    </source>
</evidence>
<dbReference type="InterPro" id="IPR003593">
    <property type="entry name" value="AAA+_ATPase"/>
</dbReference>
<sequence>MGPSGGGKSTLLAVIGGFLEPVSGRIEVNGRDLGGLAPFERPVAQLFQDGNLFPHLTIAQNVALGIAPKLSKNPEQDARVTNVLARVGLEGHGNRRPGGLSGGQQSRAALARVLVQDKPLVLLDEPFSALGPGLKAEMLVLAKEVLAADGRTLLMVTHDPTDAERVAGQVLLVAEGKVTGPHDRATLFADPPDALRDYLGD</sequence>
<protein>
    <submittedName>
        <fullName evidence="9">ATP-binding cassette domain-containing protein</fullName>
    </submittedName>
</protein>
<dbReference type="GO" id="GO:0005524">
    <property type="term" value="F:ATP binding"/>
    <property type="evidence" value="ECO:0007669"/>
    <property type="project" value="UniProtKB-KW"/>
</dbReference>
<evidence type="ECO:0000256" key="1">
    <source>
        <dbReference type="ARBA" id="ARBA00022448"/>
    </source>
</evidence>
<dbReference type="PANTHER" id="PTHR42781:SF1">
    <property type="entry name" value="THIAMINE IMPORT ATP-BINDING PROTEIN THIQ"/>
    <property type="match status" value="1"/>
</dbReference>
<dbReference type="PANTHER" id="PTHR42781">
    <property type="entry name" value="SPERMIDINE/PUTRESCINE IMPORT ATP-BINDING PROTEIN POTA"/>
    <property type="match status" value="1"/>
</dbReference>
<dbReference type="SMART" id="SM00382">
    <property type="entry name" value="AAA"/>
    <property type="match status" value="1"/>
</dbReference>
<dbReference type="InterPro" id="IPR027417">
    <property type="entry name" value="P-loop_NTPase"/>
</dbReference>
<keyword evidence="5 9" id="KW-0067">ATP-binding</keyword>
<dbReference type="Pfam" id="PF00005">
    <property type="entry name" value="ABC_tran"/>
    <property type="match status" value="1"/>
</dbReference>
<comment type="caution">
    <text evidence="9">The sequence shown here is derived from an EMBL/GenBank/DDBJ whole genome shotgun (WGS) entry which is preliminary data.</text>
</comment>
<dbReference type="InterPro" id="IPR017871">
    <property type="entry name" value="ABC_transporter-like_CS"/>
</dbReference>
<name>A0A5J5GFZ9_9RHOB</name>
<dbReference type="Gene3D" id="3.40.50.300">
    <property type="entry name" value="P-loop containing nucleotide triphosphate hydrolases"/>
    <property type="match status" value="1"/>
</dbReference>
<proteinExistence type="predicted"/>
<evidence type="ECO:0000256" key="5">
    <source>
        <dbReference type="ARBA" id="ARBA00022840"/>
    </source>
</evidence>
<gene>
    <name evidence="9" type="ORF">F3S47_12810</name>
</gene>
<dbReference type="InterPro" id="IPR003439">
    <property type="entry name" value="ABC_transporter-like_ATP-bd"/>
</dbReference>
<evidence type="ECO:0000259" key="8">
    <source>
        <dbReference type="PROSITE" id="PS50893"/>
    </source>
</evidence>
<evidence type="ECO:0000313" key="9">
    <source>
        <dbReference type="EMBL" id="KAA9007136.1"/>
    </source>
</evidence>
<organism evidence="9 10">
    <name type="scientific">Histidinibacterium aquaticum</name>
    <dbReference type="NCBI Taxonomy" id="2613962"/>
    <lineage>
        <taxon>Bacteria</taxon>
        <taxon>Pseudomonadati</taxon>
        <taxon>Pseudomonadota</taxon>
        <taxon>Alphaproteobacteria</taxon>
        <taxon>Rhodobacterales</taxon>
        <taxon>Paracoccaceae</taxon>
        <taxon>Histidinibacterium</taxon>
    </lineage>
</organism>
<evidence type="ECO:0000256" key="4">
    <source>
        <dbReference type="ARBA" id="ARBA00022741"/>
    </source>
</evidence>
<reference evidence="9 10" key="1">
    <citation type="submission" date="2019-09" db="EMBL/GenBank/DDBJ databases">
        <authorList>
            <person name="Park J.-S."/>
            <person name="Choi H.-J."/>
        </authorList>
    </citation>
    <scope>NUCLEOTIDE SEQUENCE [LARGE SCALE GENOMIC DNA]</scope>
    <source>
        <strain evidence="9 10">176SS1-4</strain>
    </source>
</reference>
<evidence type="ECO:0000256" key="6">
    <source>
        <dbReference type="ARBA" id="ARBA00022967"/>
    </source>
</evidence>
<keyword evidence="4" id="KW-0547">Nucleotide-binding</keyword>
<accession>A0A5J5GFZ9</accession>
<dbReference type="AlphaFoldDB" id="A0A5J5GFZ9"/>
<dbReference type="SUPFAM" id="SSF52540">
    <property type="entry name" value="P-loop containing nucleoside triphosphate hydrolases"/>
    <property type="match status" value="1"/>
</dbReference>